<dbReference type="EMBL" id="JACEFO010000076">
    <property type="protein sequence ID" value="KAF8783557.1"/>
    <property type="molecule type" value="Genomic_DNA"/>
</dbReference>
<sequence length="97" mass="10814">MQQLPFTSRHPPRALSRVQTDMESSHPATHTIHDTMHKRRTHQQRPSGLGITNQFGFRDLPRPAAPATATHKTKENSSRPAPPRSSPHHTRANASAT</sequence>
<gene>
    <name evidence="2" type="ORF">HU200_000493</name>
</gene>
<protein>
    <submittedName>
        <fullName evidence="2">Uncharacterized protein</fullName>
    </submittedName>
</protein>
<evidence type="ECO:0000313" key="2">
    <source>
        <dbReference type="EMBL" id="KAF8783557.1"/>
    </source>
</evidence>
<accession>A0A835KWQ6</accession>
<keyword evidence="3" id="KW-1185">Reference proteome</keyword>
<evidence type="ECO:0000256" key="1">
    <source>
        <dbReference type="SAM" id="MobiDB-lite"/>
    </source>
</evidence>
<feature type="compositionally biased region" description="Polar residues" evidence="1">
    <location>
        <begin position="17"/>
        <end position="28"/>
    </location>
</feature>
<proteinExistence type="predicted"/>
<dbReference type="AlphaFoldDB" id="A0A835KWQ6"/>
<feature type="region of interest" description="Disordered" evidence="1">
    <location>
        <begin position="1"/>
        <end position="97"/>
    </location>
</feature>
<comment type="caution">
    <text evidence="2">The sequence shown here is derived from an EMBL/GenBank/DDBJ whole genome shotgun (WGS) entry which is preliminary data.</text>
</comment>
<reference evidence="2" key="1">
    <citation type="submission" date="2020-07" db="EMBL/GenBank/DDBJ databases">
        <title>Genome sequence and genetic diversity analysis of an under-domesticated orphan crop, white fonio (Digitaria exilis).</title>
        <authorList>
            <person name="Bennetzen J.L."/>
            <person name="Chen S."/>
            <person name="Ma X."/>
            <person name="Wang X."/>
            <person name="Yssel A.E.J."/>
            <person name="Chaluvadi S.R."/>
            <person name="Johnson M."/>
            <person name="Gangashetty P."/>
            <person name="Hamidou F."/>
            <person name="Sanogo M.D."/>
            <person name="Zwaenepoel A."/>
            <person name="Wallace J."/>
            <person name="Van De Peer Y."/>
            <person name="Van Deynze A."/>
        </authorList>
    </citation>
    <scope>NUCLEOTIDE SEQUENCE</scope>
    <source>
        <tissue evidence="2">Leaves</tissue>
    </source>
</reference>
<feature type="compositionally biased region" description="Polar residues" evidence="1">
    <location>
        <begin position="44"/>
        <end position="55"/>
    </location>
</feature>
<name>A0A835KWQ6_9POAL</name>
<organism evidence="2 3">
    <name type="scientific">Digitaria exilis</name>
    <dbReference type="NCBI Taxonomy" id="1010633"/>
    <lineage>
        <taxon>Eukaryota</taxon>
        <taxon>Viridiplantae</taxon>
        <taxon>Streptophyta</taxon>
        <taxon>Embryophyta</taxon>
        <taxon>Tracheophyta</taxon>
        <taxon>Spermatophyta</taxon>
        <taxon>Magnoliopsida</taxon>
        <taxon>Liliopsida</taxon>
        <taxon>Poales</taxon>
        <taxon>Poaceae</taxon>
        <taxon>PACMAD clade</taxon>
        <taxon>Panicoideae</taxon>
        <taxon>Panicodae</taxon>
        <taxon>Paniceae</taxon>
        <taxon>Anthephorinae</taxon>
        <taxon>Digitaria</taxon>
    </lineage>
</organism>
<evidence type="ECO:0000313" key="3">
    <source>
        <dbReference type="Proteomes" id="UP000636709"/>
    </source>
</evidence>
<dbReference type="Proteomes" id="UP000636709">
    <property type="component" value="Unassembled WGS sequence"/>
</dbReference>